<evidence type="ECO:0000256" key="6">
    <source>
        <dbReference type="ARBA" id="ARBA00023016"/>
    </source>
</evidence>
<reference evidence="7 8" key="1">
    <citation type="journal article" date="2020" name="Biotechnol. Biofuels">
        <title>New insights from the biogas microbiome by comprehensive genome-resolved metagenomics of nearly 1600 species originating from multiple anaerobic digesters.</title>
        <authorList>
            <person name="Campanaro S."/>
            <person name="Treu L."/>
            <person name="Rodriguez-R L.M."/>
            <person name="Kovalovszki A."/>
            <person name="Ziels R.M."/>
            <person name="Maus I."/>
            <person name="Zhu X."/>
            <person name="Kougias P.G."/>
            <person name="Basile A."/>
            <person name="Luo G."/>
            <person name="Schluter A."/>
            <person name="Konstantinidis K.T."/>
            <person name="Angelidaki I."/>
        </authorList>
    </citation>
    <scope>NUCLEOTIDE SEQUENCE [LARGE SCALE GENOMIC DNA]</scope>
    <source>
        <strain evidence="7">AS27yjCOA_157</strain>
    </source>
</reference>
<dbReference type="AlphaFoldDB" id="A0A7K4AI44"/>
<dbReference type="SUPFAM" id="SSF54786">
    <property type="entry name" value="YcfA/nrd intein domain"/>
    <property type="match status" value="1"/>
</dbReference>
<keyword evidence="2" id="KW-0540">Nuclease</keyword>
<keyword evidence="3" id="KW-0255">Endonuclease</keyword>
<protein>
    <submittedName>
        <fullName evidence="7">Type II toxin-antitoxin system HicA family toxin</fullName>
    </submittedName>
</protein>
<dbReference type="GeneID" id="32173525"/>
<gene>
    <name evidence="7" type="ORF">GX426_06085</name>
</gene>
<sequence>MHQRSRCPLSNKLLPVPRRELIRRLGKLGFVGPFPGAGHEYMSRGLLEVRIPNPHGSDISTALLQKILKRAGISREEWFDTD</sequence>
<keyword evidence="4" id="KW-0378">Hydrolase</keyword>
<evidence type="ECO:0000256" key="2">
    <source>
        <dbReference type="ARBA" id="ARBA00022722"/>
    </source>
</evidence>
<proteinExistence type="predicted"/>
<evidence type="ECO:0000256" key="5">
    <source>
        <dbReference type="ARBA" id="ARBA00022884"/>
    </source>
</evidence>
<keyword evidence="5" id="KW-0694">RNA-binding</keyword>
<evidence type="ECO:0000256" key="4">
    <source>
        <dbReference type="ARBA" id="ARBA00022801"/>
    </source>
</evidence>
<evidence type="ECO:0000313" key="7">
    <source>
        <dbReference type="EMBL" id="NLJ22660.1"/>
    </source>
</evidence>
<evidence type="ECO:0000256" key="3">
    <source>
        <dbReference type="ARBA" id="ARBA00022759"/>
    </source>
</evidence>
<dbReference type="Gene3D" id="3.30.920.30">
    <property type="entry name" value="Hypothetical protein"/>
    <property type="match status" value="1"/>
</dbReference>
<dbReference type="RefSeq" id="WP_083804714.1">
    <property type="nucleotide sequence ID" value="NZ_CAJYDL010000001.1"/>
</dbReference>
<dbReference type="EMBL" id="JAAYUN010000099">
    <property type="protein sequence ID" value="NLJ22660.1"/>
    <property type="molecule type" value="Genomic_DNA"/>
</dbReference>
<dbReference type="Proteomes" id="UP000544742">
    <property type="component" value="Unassembled WGS sequence"/>
</dbReference>
<dbReference type="Pfam" id="PF07927">
    <property type="entry name" value="HicA_toxin"/>
    <property type="match status" value="1"/>
</dbReference>
<name>A0A7K4AI44_METSH</name>
<dbReference type="GO" id="GO:0004519">
    <property type="term" value="F:endonuclease activity"/>
    <property type="evidence" value="ECO:0007669"/>
    <property type="project" value="UniProtKB-KW"/>
</dbReference>
<dbReference type="GO" id="GO:0003729">
    <property type="term" value="F:mRNA binding"/>
    <property type="evidence" value="ECO:0007669"/>
    <property type="project" value="InterPro"/>
</dbReference>
<keyword evidence="6" id="KW-0346">Stress response</keyword>
<comment type="caution">
    <text evidence="7">The sequence shown here is derived from an EMBL/GenBank/DDBJ whole genome shotgun (WGS) entry which is preliminary data.</text>
</comment>
<accession>A0A7K4AI44</accession>
<dbReference type="InterPro" id="IPR038570">
    <property type="entry name" value="HicA_sf"/>
</dbReference>
<evidence type="ECO:0000313" key="8">
    <source>
        <dbReference type="Proteomes" id="UP000544742"/>
    </source>
</evidence>
<evidence type="ECO:0000256" key="1">
    <source>
        <dbReference type="ARBA" id="ARBA00022649"/>
    </source>
</evidence>
<organism evidence="7 8">
    <name type="scientific">Methanothrix soehngenii</name>
    <name type="common">Methanosaeta concilii</name>
    <dbReference type="NCBI Taxonomy" id="2223"/>
    <lineage>
        <taxon>Archaea</taxon>
        <taxon>Methanobacteriati</taxon>
        <taxon>Methanobacteriota</taxon>
        <taxon>Stenosarchaea group</taxon>
        <taxon>Methanomicrobia</taxon>
        <taxon>Methanotrichales</taxon>
        <taxon>Methanotrichaceae</taxon>
        <taxon>Methanothrix</taxon>
    </lineage>
</organism>
<dbReference type="GO" id="GO:0016787">
    <property type="term" value="F:hydrolase activity"/>
    <property type="evidence" value="ECO:0007669"/>
    <property type="project" value="UniProtKB-KW"/>
</dbReference>
<keyword evidence="1" id="KW-1277">Toxin-antitoxin system</keyword>
<dbReference type="InterPro" id="IPR012933">
    <property type="entry name" value="HicA_mRNA_interferase"/>
</dbReference>